<evidence type="ECO:0000259" key="2">
    <source>
        <dbReference type="Pfam" id="PF24007"/>
    </source>
</evidence>
<feature type="transmembrane region" description="Helical" evidence="1">
    <location>
        <begin position="6"/>
        <end position="31"/>
    </location>
</feature>
<gene>
    <name evidence="3" type="ORF">GCM10009020_32460</name>
</gene>
<accession>A0AAV3TDL2</accession>
<dbReference type="RefSeq" id="WP_343775216.1">
    <property type="nucleotide sequence ID" value="NZ_BAAADV010000007.1"/>
</dbReference>
<feature type="transmembrane region" description="Helical" evidence="1">
    <location>
        <begin position="43"/>
        <end position="62"/>
    </location>
</feature>
<protein>
    <recommendedName>
        <fullName evidence="2">DUF7321 domain-containing protein</fullName>
    </recommendedName>
</protein>
<keyword evidence="1" id="KW-1133">Transmembrane helix</keyword>
<dbReference type="InterPro" id="IPR055745">
    <property type="entry name" value="DUF7321"/>
</dbReference>
<feature type="transmembrane region" description="Helical" evidence="1">
    <location>
        <begin position="132"/>
        <end position="154"/>
    </location>
</feature>
<keyword evidence="4" id="KW-1185">Reference proteome</keyword>
<keyword evidence="1" id="KW-0812">Transmembrane</keyword>
<sequence>MAEMLTAAIVAVLVTASFPLYLYGAWIVIDAETVTWDVLIHHLKYIAVALALTTVPMVAWMIPRAFDQWGPMLAVHIFFGLQAYALLLVALTGIVRIFQVKWQSDLYRDPDEDVDINELHEHMSAWRWRLRIGVFGYLLFWLLAYVVGMVRFAYEYLVLARYLP</sequence>
<evidence type="ECO:0000256" key="1">
    <source>
        <dbReference type="SAM" id="Phobius"/>
    </source>
</evidence>
<keyword evidence="1" id="KW-0472">Membrane</keyword>
<reference evidence="3 4" key="1">
    <citation type="journal article" date="2019" name="Int. J. Syst. Evol. Microbiol.">
        <title>The Global Catalogue of Microorganisms (GCM) 10K type strain sequencing project: providing services to taxonomists for standard genome sequencing and annotation.</title>
        <authorList>
            <consortium name="The Broad Institute Genomics Platform"/>
            <consortium name="The Broad Institute Genome Sequencing Center for Infectious Disease"/>
            <person name="Wu L."/>
            <person name="Ma J."/>
        </authorList>
    </citation>
    <scope>NUCLEOTIDE SEQUENCE [LARGE SCALE GENOMIC DNA]</scope>
    <source>
        <strain evidence="3 4">JCM 16328</strain>
    </source>
</reference>
<dbReference type="Pfam" id="PF24007">
    <property type="entry name" value="DUF7321"/>
    <property type="match status" value="1"/>
</dbReference>
<feature type="domain" description="DUF7321" evidence="2">
    <location>
        <begin position="4"/>
        <end position="156"/>
    </location>
</feature>
<organism evidence="3 4">
    <name type="scientific">Natronoarchaeum mannanilyticum</name>
    <dbReference type="NCBI Taxonomy" id="926360"/>
    <lineage>
        <taxon>Archaea</taxon>
        <taxon>Methanobacteriati</taxon>
        <taxon>Methanobacteriota</taxon>
        <taxon>Stenosarchaea group</taxon>
        <taxon>Halobacteria</taxon>
        <taxon>Halobacteriales</taxon>
        <taxon>Natronoarchaeaceae</taxon>
    </lineage>
</organism>
<feature type="transmembrane region" description="Helical" evidence="1">
    <location>
        <begin position="74"/>
        <end position="98"/>
    </location>
</feature>
<dbReference type="AlphaFoldDB" id="A0AAV3TDL2"/>
<name>A0AAV3TDL2_9EURY</name>
<evidence type="ECO:0000313" key="4">
    <source>
        <dbReference type="Proteomes" id="UP001500420"/>
    </source>
</evidence>
<comment type="caution">
    <text evidence="3">The sequence shown here is derived from an EMBL/GenBank/DDBJ whole genome shotgun (WGS) entry which is preliminary data.</text>
</comment>
<proteinExistence type="predicted"/>
<dbReference type="EMBL" id="BAAADV010000007">
    <property type="protein sequence ID" value="GAA0681000.1"/>
    <property type="molecule type" value="Genomic_DNA"/>
</dbReference>
<evidence type="ECO:0000313" key="3">
    <source>
        <dbReference type="EMBL" id="GAA0681000.1"/>
    </source>
</evidence>
<dbReference type="Proteomes" id="UP001500420">
    <property type="component" value="Unassembled WGS sequence"/>
</dbReference>